<sequence>MAKLKRDERVCPFCAETIKASAIKCRFCQSEVTPILEPETATVEPVAKAPATKVPAKKVAPKTEPTVIDDLKADRPSFAERLAPLYKNLTLVLATLVALAAAGIGTLWWQAEQGSASTTSNGVLVGDDARTEVLISAADLATRTLSYDYKTFDNDMETARARMTKSFRTEYDATMSQVKANTVKNEIVLQATAVSSAIISATEHKAKVLVFLNQTTTAGVGKSAKQQASQNSLVVTLTRGDGDWAISKLTALG</sequence>
<reference evidence="4 5" key="1">
    <citation type="submission" date="2023-07" db="EMBL/GenBank/DDBJ databases">
        <title>Sorghum-associated microbial communities from plants grown in Nebraska, USA.</title>
        <authorList>
            <person name="Schachtman D."/>
        </authorList>
    </citation>
    <scope>NUCLEOTIDE SEQUENCE [LARGE SCALE GENOMIC DNA]</scope>
    <source>
        <strain evidence="4 5">BE248</strain>
    </source>
</reference>
<keyword evidence="3" id="KW-1133">Transmembrane helix</keyword>
<comment type="caution">
    <text evidence="4">The sequence shown here is derived from an EMBL/GenBank/DDBJ whole genome shotgun (WGS) entry which is preliminary data.</text>
</comment>
<proteinExistence type="predicted"/>
<dbReference type="RefSeq" id="WP_309965336.1">
    <property type="nucleotide sequence ID" value="NZ_JAVDWH010000001.1"/>
</dbReference>
<dbReference type="PANTHER" id="PTHR37042">
    <property type="entry name" value="OUTER MEMBRANE PROTEIN RV1973"/>
    <property type="match status" value="1"/>
</dbReference>
<evidence type="ECO:0000256" key="2">
    <source>
        <dbReference type="ARBA" id="ARBA00023136"/>
    </source>
</evidence>
<dbReference type="EMBL" id="JAVDWH010000001">
    <property type="protein sequence ID" value="MDR7085297.1"/>
    <property type="molecule type" value="Genomic_DNA"/>
</dbReference>
<keyword evidence="5" id="KW-1185">Reference proteome</keyword>
<comment type="subcellular location">
    <subcellularLocation>
        <location evidence="1">Membrane</location>
    </subcellularLocation>
</comment>
<evidence type="ECO:0000313" key="5">
    <source>
        <dbReference type="Proteomes" id="UP001257739"/>
    </source>
</evidence>
<keyword evidence="2 3" id="KW-0472">Membrane</keyword>
<protein>
    <submittedName>
        <fullName evidence="4">Mce-associated membrane protein</fullName>
    </submittedName>
</protein>
<feature type="transmembrane region" description="Helical" evidence="3">
    <location>
        <begin position="89"/>
        <end position="109"/>
    </location>
</feature>
<gene>
    <name evidence="4" type="ORF">J2X11_000136</name>
</gene>
<dbReference type="PANTHER" id="PTHR37042:SF4">
    <property type="entry name" value="OUTER MEMBRANE PROTEIN RV1973"/>
    <property type="match status" value="1"/>
</dbReference>
<name>A0ABU1UJF3_9ACTN</name>
<evidence type="ECO:0000256" key="3">
    <source>
        <dbReference type="SAM" id="Phobius"/>
    </source>
</evidence>
<evidence type="ECO:0000313" key="4">
    <source>
        <dbReference type="EMBL" id="MDR7085297.1"/>
    </source>
</evidence>
<organism evidence="4 5">
    <name type="scientific">Aeromicrobium panaciterrae</name>
    <dbReference type="NCBI Taxonomy" id="363861"/>
    <lineage>
        <taxon>Bacteria</taxon>
        <taxon>Bacillati</taxon>
        <taxon>Actinomycetota</taxon>
        <taxon>Actinomycetes</taxon>
        <taxon>Propionibacteriales</taxon>
        <taxon>Nocardioidaceae</taxon>
        <taxon>Aeromicrobium</taxon>
    </lineage>
</organism>
<dbReference type="Proteomes" id="UP001257739">
    <property type="component" value="Unassembled WGS sequence"/>
</dbReference>
<accession>A0ABU1UJF3</accession>
<evidence type="ECO:0000256" key="1">
    <source>
        <dbReference type="ARBA" id="ARBA00004370"/>
    </source>
</evidence>
<keyword evidence="3" id="KW-0812">Transmembrane</keyword>